<evidence type="ECO:0000313" key="2">
    <source>
        <dbReference type="Proteomes" id="UP001060085"/>
    </source>
</evidence>
<gene>
    <name evidence="1" type="ORF">M9H77_26708</name>
</gene>
<dbReference type="Proteomes" id="UP001060085">
    <property type="component" value="Linkage Group LG06"/>
</dbReference>
<accession>A0ACC0ABZ7</accession>
<name>A0ACC0ABZ7_CATRO</name>
<keyword evidence="2" id="KW-1185">Reference proteome</keyword>
<evidence type="ECO:0000313" key="1">
    <source>
        <dbReference type="EMBL" id="KAI5657915.1"/>
    </source>
</evidence>
<reference evidence="2" key="1">
    <citation type="journal article" date="2023" name="Nat. Plants">
        <title>Single-cell RNA sequencing provides a high-resolution roadmap for understanding the multicellular compartmentation of specialized metabolism.</title>
        <authorList>
            <person name="Sun S."/>
            <person name="Shen X."/>
            <person name="Li Y."/>
            <person name="Li Y."/>
            <person name="Wang S."/>
            <person name="Li R."/>
            <person name="Zhang H."/>
            <person name="Shen G."/>
            <person name="Guo B."/>
            <person name="Wei J."/>
            <person name="Xu J."/>
            <person name="St-Pierre B."/>
            <person name="Chen S."/>
            <person name="Sun C."/>
        </authorList>
    </citation>
    <scope>NUCLEOTIDE SEQUENCE [LARGE SCALE GENOMIC DNA]</scope>
</reference>
<organism evidence="1 2">
    <name type="scientific">Catharanthus roseus</name>
    <name type="common">Madagascar periwinkle</name>
    <name type="synonym">Vinca rosea</name>
    <dbReference type="NCBI Taxonomy" id="4058"/>
    <lineage>
        <taxon>Eukaryota</taxon>
        <taxon>Viridiplantae</taxon>
        <taxon>Streptophyta</taxon>
        <taxon>Embryophyta</taxon>
        <taxon>Tracheophyta</taxon>
        <taxon>Spermatophyta</taxon>
        <taxon>Magnoliopsida</taxon>
        <taxon>eudicotyledons</taxon>
        <taxon>Gunneridae</taxon>
        <taxon>Pentapetalae</taxon>
        <taxon>asterids</taxon>
        <taxon>lamiids</taxon>
        <taxon>Gentianales</taxon>
        <taxon>Apocynaceae</taxon>
        <taxon>Rauvolfioideae</taxon>
        <taxon>Vinceae</taxon>
        <taxon>Catharanthinae</taxon>
        <taxon>Catharanthus</taxon>
    </lineage>
</organism>
<dbReference type="EMBL" id="CM044706">
    <property type="protein sequence ID" value="KAI5657915.1"/>
    <property type="molecule type" value="Genomic_DNA"/>
</dbReference>
<comment type="caution">
    <text evidence="1">The sequence shown here is derived from an EMBL/GenBank/DDBJ whole genome shotgun (WGS) entry which is preliminary data.</text>
</comment>
<proteinExistence type="predicted"/>
<protein>
    <submittedName>
        <fullName evidence="1">Uncharacterized protein</fullName>
    </submittedName>
</protein>
<sequence length="119" mass="13735">MNSYCEMIIDAASPNFIHQEETNHEEPPNPVAKKFFDMLKVAETPLVESDDRHSVLSACTELLNLHYNISDDEIQEKISERFTEWFRVECEGYDPSVLAHQAEQVSFLPYPGSKRSRTD</sequence>